<dbReference type="GO" id="GO:0005737">
    <property type="term" value="C:cytoplasm"/>
    <property type="evidence" value="ECO:0007669"/>
    <property type="project" value="TreeGrafter"/>
</dbReference>
<dbReference type="Pfam" id="PF01182">
    <property type="entry name" value="Glucosamine_iso"/>
    <property type="match status" value="1"/>
</dbReference>
<dbReference type="SUPFAM" id="SSF100950">
    <property type="entry name" value="NagB/RpiA/CoA transferase-like"/>
    <property type="match status" value="1"/>
</dbReference>
<feature type="domain" description="Glucosamine/galactosamine-6-phosphate isomerase" evidence="5">
    <location>
        <begin position="12"/>
        <end position="224"/>
    </location>
</feature>
<evidence type="ECO:0000313" key="7">
    <source>
        <dbReference type="Proteomes" id="UP000824002"/>
    </source>
</evidence>
<accession>A0A9D1JZ99</accession>
<protein>
    <recommendedName>
        <fullName evidence="4">Glucosamine-6-phosphate deaminase</fullName>
        <ecNumber evidence="4">3.5.99.6</ecNumber>
    </recommendedName>
    <alternativeName>
        <fullName evidence="4">GlcN6P deaminase</fullName>
        <shortName evidence="4">GNPDA</shortName>
    </alternativeName>
    <alternativeName>
        <fullName evidence="4">Glucosamine-6-phosphate isomerase</fullName>
    </alternativeName>
</protein>
<dbReference type="NCBIfam" id="TIGR00502">
    <property type="entry name" value="nagB"/>
    <property type="match status" value="1"/>
</dbReference>
<evidence type="ECO:0000313" key="6">
    <source>
        <dbReference type="EMBL" id="HIS76389.1"/>
    </source>
</evidence>
<dbReference type="EC" id="3.5.99.6" evidence="4"/>
<dbReference type="InterPro" id="IPR006148">
    <property type="entry name" value="Glc/Gal-6P_isomerase"/>
</dbReference>
<feature type="active site" description="For ring-opening step" evidence="4">
    <location>
        <position position="143"/>
    </location>
</feature>
<dbReference type="Proteomes" id="UP000824002">
    <property type="component" value="Unassembled WGS sequence"/>
</dbReference>
<dbReference type="GO" id="GO:0006043">
    <property type="term" value="P:glucosamine catabolic process"/>
    <property type="evidence" value="ECO:0007669"/>
    <property type="project" value="TreeGrafter"/>
</dbReference>
<dbReference type="HAMAP" id="MF_01241">
    <property type="entry name" value="GlcN6P_deamin"/>
    <property type="match status" value="1"/>
</dbReference>
<dbReference type="GO" id="GO:0006046">
    <property type="term" value="P:N-acetylglucosamine catabolic process"/>
    <property type="evidence" value="ECO:0007669"/>
    <property type="project" value="UniProtKB-UniRule"/>
</dbReference>
<dbReference type="AlphaFoldDB" id="A0A9D1JZ99"/>
<evidence type="ECO:0000259" key="5">
    <source>
        <dbReference type="Pfam" id="PF01182"/>
    </source>
</evidence>
<dbReference type="PANTHER" id="PTHR11280">
    <property type="entry name" value="GLUCOSAMINE-6-PHOSPHATE ISOMERASE"/>
    <property type="match status" value="1"/>
</dbReference>
<dbReference type="GO" id="GO:0005975">
    <property type="term" value="P:carbohydrate metabolic process"/>
    <property type="evidence" value="ECO:0007669"/>
    <property type="project" value="InterPro"/>
</dbReference>
<dbReference type="FunFam" id="3.40.50.1360:FF:000003">
    <property type="entry name" value="Glucosamine-6-phosphate deaminase"/>
    <property type="match status" value="1"/>
</dbReference>
<sequence length="250" mass="27241">MKIIKAKDYADLSRKAANIIAAQVVLNPESVLGLATGSSPLGLYAELIKGYENGDLDFSKVRTVNLDEYRGLTKDNDQSYAYFMRENLFKHINIDMKNTNVPDGTEPDAEKECARYDAVIESMGGVDIQLLGIGLTGHIGFNEPADEFKKGTNCVDLDPKTIESNSRFFASIDDVPKQAYTMGIQSIMKSKKILLIANGEGKAEILYKACCGPITPHVPASVLQLHPDVVVVADEPALKVISEKCPECIG</sequence>
<dbReference type="GO" id="GO:0042802">
    <property type="term" value="F:identical protein binding"/>
    <property type="evidence" value="ECO:0007669"/>
    <property type="project" value="TreeGrafter"/>
</dbReference>
<evidence type="ECO:0000256" key="3">
    <source>
        <dbReference type="ARBA" id="ARBA00023277"/>
    </source>
</evidence>
<reference evidence="6" key="1">
    <citation type="submission" date="2020-10" db="EMBL/GenBank/DDBJ databases">
        <authorList>
            <person name="Gilroy R."/>
        </authorList>
    </citation>
    <scope>NUCLEOTIDE SEQUENCE</scope>
    <source>
        <strain evidence="6">CHK199-13235</strain>
    </source>
</reference>
<reference evidence="6" key="2">
    <citation type="journal article" date="2021" name="PeerJ">
        <title>Extensive microbial diversity within the chicken gut microbiome revealed by metagenomics and culture.</title>
        <authorList>
            <person name="Gilroy R."/>
            <person name="Ravi A."/>
            <person name="Getino M."/>
            <person name="Pursley I."/>
            <person name="Horton D.L."/>
            <person name="Alikhan N.F."/>
            <person name="Baker D."/>
            <person name="Gharbi K."/>
            <person name="Hall N."/>
            <person name="Watson M."/>
            <person name="Adriaenssens E.M."/>
            <person name="Foster-Nyarko E."/>
            <person name="Jarju S."/>
            <person name="Secka A."/>
            <person name="Antonio M."/>
            <person name="Oren A."/>
            <person name="Chaudhuri R.R."/>
            <person name="La Ragione R."/>
            <person name="Hildebrand F."/>
            <person name="Pallen M.J."/>
        </authorList>
    </citation>
    <scope>NUCLEOTIDE SEQUENCE</scope>
    <source>
        <strain evidence="6">CHK199-13235</strain>
    </source>
</reference>
<evidence type="ECO:0000256" key="2">
    <source>
        <dbReference type="ARBA" id="ARBA00022801"/>
    </source>
</evidence>
<dbReference type="InterPro" id="IPR004547">
    <property type="entry name" value="Glucosamine6P_isomerase"/>
</dbReference>
<comment type="caution">
    <text evidence="6">The sequence shown here is derived from an EMBL/GenBank/DDBJ whole genome shotgun (WGS) entry which is preliminary data.</text>
</comment>
<dbReference type="CDD" id="cd01399">
    <property type="entry name" value="GlcN6P_deaminase"/>
    <property type="match status" value="1"/>
</dbReference>
<comment type="pathway">
    <text evidence="4">Amino-sugar metabolism; N-acetylneuraminate degradation; D-fructose 6-phosphate from N-acetylneuraminate: step 5/5.</text>
</comment>
<feature type="active site" description="Proton acceptor; for enolization step" evidence="4">
    <location>
        <position position="67"/>
    </location>
</feature>
<proteinExistence type="inferred from homology"/>
<feature type="active site" description="Proton acceptor; for ring-opening step" evidence="4">
    <location>
        <position position="138"/>
    </location>
</feature>
<keyword evidence="3 4" id="KW-0119">Carbohydrate metabolism</keyword>
<dbReference type="PANTHER" id="PTHR11280:SF5">
    <property type="entry name" value="GLUCOSAMINE-6-PHOSPHATE ISOMERASE"/>
    <property type="match status" value="1"/>
</dbReference>
<dbReference type="GO" id="GO:0019262">
    <property type="term" value="P:N-acetylneuraminate catabolic process"/>
    <property type="evidence" value="ECO:0007669"/>
    <property type="project" value="UniProtKB-UniRule"/>
</dbReference>
<evidence type="ECO:0000256" key="4">
    <source>
        <dbReference type="HAMAP-Rule" id="MF_01241"/>
    </source>
</evidence>
<comment type="caution">
    <text evidence="4">Lacks conserved residue(s) required for the propagation of feature annotation.</text>
</comment>
<dbReference type="InterPro" id="IPR037171">
    <property type="entry name" value="NagB/RpiA_transferase-like"/>
</dbReference>
<dbReference type="Gene3D" id="3.40.50.1360">
    <property type="match status" value="1"/>
</dbReference>
<organism evidence="6 7">
    <name type="scientific">Candidatus Merdivicinus excrementipullorum</name>
    <dbReference type="NCBI Taxonomy" id="2840867"/>
    <lineage>
        <taxon>Bacteria</taxon>
        <taxon>Bacillati</taxon>
        <taxon>Bacillota</taxon>
        <taxon>Clostridia</taxon>
        <taxon>Eubacteriales</taxon>
        <taxon>Oscillospiraceae</taxon>
        <taxon>Oscillospiraceae incertae sedis</taxon>
        <taxon>Candidatus Merdivicinus</taxon>
    </lineage>
</organism>
<comment type="similarity">
    <text evidence="4">Belongs to the glucosamine/galactosamine-6-phosphate isomerase family. NagB subfamily.</text>
</comment>
<dbReference type="GO" id="GO:0004342">
    <property type="term" value="F:glucosamine-6-phosphate deaminase activity"/>
    <property type="evidence" value="ECO:0007669"/>
    <property type="project" value="UniProtKB-UniRule"/>
</dbReference>
<dbReference type="EMBL" id="DVJP01000040">
    <property type="protein sequence ID" value="HIS76389.1"/>
    <property type="molecule type" value="Genomic_DNA"/>
</dbReference>
<name>A0A9D1JZ99_9FIRM</name>
<comment type="function">
    <text evidence="4">Catalyzes the reversible isomerization-deamination of glucosamine 6-phosphate (GlcN6P) to form fructose 6-phosphate (Fru6P) and ammonium ion.</text>
</comment>
<keyword evidence="2 4" id="KW-0378">Hydrolase</keyword>
<comment type="catalytic activity">
    <reaction evidence="1 4">
        <text>alpha-D-glucosamine 6-phosphate + H2O = beta-D-fructose 6-phosphate + NH4(+)</text>
        <dbReference type="Rhea" id="RHEA:12172"/>
        <dbReference type="ChEBI" id="CHEBI:15377"/>
        <dbReference type="ChEBI" id="CHEBI:28938"/>
        <dbReference type="ChEBI" id="CHEBI:57634"/>
        <dbReference type="ChEBI" id="CHEBI:75989"/>
        <dbReference type="EC" id="3.5.99.6"/>
    </reaction>
</comment>
<gene>
    <name evidence="4 6" type="primary">nagB</name>
    <name evidence="6" type="ORF">IAB51_06190</name>
</gene>
<evidence type="ECO:0000256" key="1">
    <source>
        <dbReference type="ARBA" id="ARBA00000644"/>
    </source>
</evidence>